<sequence length="170" mass="18994">QRSQSAKNLHERMYDSIPQSLKSELLVKSVYQDSDIQMEGRRLVQSKSVGELSQIHGLSEFPVPSVIERLMSKSDDPNEGTSLSRMSLSNISLSRKSLYSALPKSLTTQDCLVRSRVEDPDIVKTKSVSELATLNSIADFPIPTNVERFIQNRRAKSVDQPRIELSGSDS</sequence>
<dbReference type="Proteomes" id="UP000595437">
    <property type="component" value="Chromosome 18"/>
</dbReference>
<accession>A0A7T8GQF8</accession>
<evidence type="ECO:0000313" key="1">
    <source>
        <dbReference type="EMBL" id="QQP35640.1"/>
    </source>
</evidence>
<feature type="non-terminal residue" evidence="1">
    <location>
        <position position="1"/>
    </location>
</feature>
<reference evidence="2" key="1">
    <citation type="submission" date="2021-01" db="EMBL/GenBank/DDBJ databases">
        <title>Caligus Genome Assembly.</title>
        <authorList>
            <person name="Gallardo-Escarate C."/>
        </authorList>
    </citation>
    <scope>NUCLEOTIDE SEQUENCE [LARGE SCALE GENOMIC DNA]</scope>
</reference>
<name>A0A7T8GQF8_CALRO</name>
<gene>
    <name evidence="1" type="ORF">FKW44_023922</name>
</gene>
<keyword evidence="2" id="KW-1185">Reference proteome</keyword>
<dbReference type="OrthoDB" id="10632935at2759"/>
<organism evidence="1 2">
    <name type="scientific">Caligus rogercresseyi</name>
    <name type="common">Sea louse</name>
    <dbReference type="NCBI Taxonomy" id="217165"/>
    <lineage>
        <taxon>Eukaryota</taxon>
        <taxon>Metazoa</taxon>
        <taxon>Ecdysozoa</taxon>
        <taxon>Arthropoda</taxon>
        <taxon>Crustacea</taxon>
        <taxon>Multicrustacea</taxon>
        <taxon>Hexanauplia</taxon>
        <taxon>Copepoda</taxon>
        <taxon>Siphonostomatoida</taxon>
        <taxon>Caligidae</taxon>
        <taxon>Caligus</taxon>
    </lineage>
</organism>
<protein>
    <submittedName>
        <fullName evidence="1">Uncharacterized protein</fullName>
    </submittedName>
</protein>
<dbReference type="AlphaFoldDB" id="A0A7T8GQF8"/>
<evidence type="ECO:0000313" key="2">
    <source>
        <dbReference type="Proteomes" id="UP000595437"/>
    </source>
</evidence>
<proteinExistence type="predicted"/>
<dbReference type="EMBL" id="CP045907">
    <property type="protein sequence ID" value="QQP35640.1"/>
    <property type="molecule type" value="Genomic_DNA"/>
</dbReference>
<feature type="non-terminal residue" evidence="1">
    <location>
        <position position="170"/>
    </location>
</feature>